<dbReference type="EMBL" id="KK104409">
    <property type="protein sequence ID" value="KIY93959.1"/>
    <property type="molecule type" value="Genomic_DNA"/>
</dbReference>
<dbReference type="RefSeq" id="XP_013892979.1">
    <property type="nucleotide sequence ID" value="XM_014037525.1"/>
</dbReference>
<reference evidence="2 3" key="1">
    <citation type="journal article" date="2013" name="BMC Genomics">
        <title>Reconstruction of the lipid metabolism for the microalga Monoraphidium neglectum from its genome sequence reveals characteristics suitable for biofuel production.</title>
        <authorList>
            <person name="Bogen C."/>
            <person name="Al-Dilaimi A."/>
            <person name="Albersmeier A."/>
            <person name="Wichmann J."/>
            <person name="Grundmann M."/>
            <person name="Rupp O."/>
            <person name="Lauersen K.J."/>
            <person name="Blifernez-Klassen O."/>
            <person name="Kalinowski J."/>
            <person name="Goesmann A."/>
            <person name="Mussgnug J.H."/>
            <person name="Kruse O."/>
        </authorList>
    </citation>
    <scope>NUCLEOTIDE SEQUENCE [LARGE SCALE GENOMIC DNA]</scope>
    <source>
        <strain evidence="2 3">SAG 48.87</strain>
    </source>
</reference>
<keyword evidence="3" id="KW-1185">Reference proteome</keyword>
<accession>A0A0D2LQE6</accession>
<feature type="non-terminal residue" evidence="2">
    <location>
        <position position="1"/>
    </location>
</feature>
<feature type="compositionally biased region" description="Low complexity" evidence="1">
    <location>
        <begin position="50"/>
        <end position="61"/>
    </location>
</feature>
<dbReference type="KEGG" id="mng:MNEG_14003"/>
<evidence type="ECO:0000256" key="1">
    <source>
        <dbReference type="SAM" id="MobiDB-lite"/>
    </source>
</evidence>
<evidence type="ECO:0000313" key="3">
    <source>
        <dbReference type="Proteomes" id="UP000054498"/>
    </source>
</evidence>
<proteinExistence type="predicted"/>
<gene>
    <name evidence="2" type="ORF">MNEG_14003</name>
</gene>
<feature type="compositionally biased region" description="Low complexity" evidence="1">
    <location>
        <begin position="92"/>
        <end position="112"/>
    </location>
</feature>
<dbReference type="Proteomes" id="UP000054498">
    <property type="component" value="Unassembled WGS sequence"/>
</dbReference>
<feature type="region of interest" description="Disordered" evidence="1">
    <location>
        <begin position="1"/>
        <end position="68"/>
    </location>
</feature>
<dbReference type="GeneID" id="25731522"/>
<organism evidence="2 3">
    <name type="scientific">Monoraphidium neglectum</name>
    <dbReference type="NCBI Taxonomy" id="145388"/>
    <lineage>
        <taxon>Eukaryota</taxon>
        <taxon>Viridiplantae</taxon>
        <taxon>Chlorophyta</taxon>
        <taxon>core chlorophytes</taxon>
        <taxon>Chlorophyceae</taxon>
        <taxon>CS clade</taxon>
        <taxon>Sphaeropleales</taxon>
        <taxon>Selenastraceae</taxon>
        <taxon>Monoraphidium</taxon>
    </lineage>
</organism>
<sequence length="121" mass="11198">PEPGPVPSSALRAGRPAPVATRTAAGAPRASTPFGPPASPRMLQPPNSTAGPAGPENAPAGAGAGAGAGLTDAALADLAARLAPLLAKGVVAPPAARGDPAGDSAAGATSDDGGVRTGAEK</sequence>
<name>A0A0D2LQE6_9CHLO</name>
<feature type="non-terminal residue" evidence="2">
    <location>
        <position position="121"/>
    </location>
</feature>
<dbReference type="AlphaFoldDB" id="A0A0D2LQE6"/>
<feature type="region of interest" description="Disordered" evidence="1">
    <location>
        <begin position="92"/>
        <end position="121"/>
    </location>
</feature>
<evidence type="ECO:0000313" key="2">
    <source>
        <dbReference type="EMBL" id="KIY93959.1"/>
    </source>
</evidence>
<protein>
    <submittedName>
        <fullName evidence="2">Uncharacterized protein</fullName>
    </submittedName>
</protein>